<reference evidence="4" key="1">
    <citation type="submission" date="2020-11" db="EMBL/GenBank/DDBJ databases">
        <title>Whole-genome analyses of Nonomuraea sp. K274.</title>
        <authorList>
            <person name="Veyisoglu A."/>
        </authorList>
    </citation>
    <scope>NUCLEOTIDE SEQUENCE</scope>
    <source>
        <strain evidence="4">K274</strain>
    </source>
</reference>
<evidence type="ECO:0000313" key="5">
    <source>
        <dbReference type="Proteomes" id="UP000605361"/>
    </source>
</evidence>
<dbReference type="Pfam" id="PF18042">
    <property type="entry name" value="ORF_12_N"/>
    <property type="match status" value="1"/>
</dbReference>
<keyword evidence="5" id="KW-1185">Reference proteome</keyword>
<proteinExistence type="predicted"/>
<dbReference type="SUPFAM" id="SSF56601">
    <property type="entry name" value="beta-lactamase/transpeptidase-like"/>
    <property type="match status" value="1"/>
</dbReference>
<dbReference type="EMBL" id="JADOGI010000130">
    <property type="protein sequence ID" value="MBF8190669.1"/>
    <property type="molecule type" value="Genomic_DNA"/>
</dbReference>
<name>A0A931F099_9ACTN</name>
<dbReference type="Gene3D" id="3.10.450.280">
    <property type="match status" value="1"/>
</dbReference>
<protein>
    <submittedName>
        <fullName evidence="4">Serine hydrolase</fullName>
    </submittedName>
</protein>
<evidence type="ECO:0000259" key="3">
    <source>
        <dbReference type="Pfam" id="PF18042"/>
    </source>
</evidence>
<organism evidence="4 5">
    <name type="scientific">Nonomuraea cypriaca</name>
    <dbReference type="NCBI Taxonomy" id="1187855"/>
    <lineage>
        <taxon>Bacteria</taxon>
        <taxon>Bacillati</taxon>
        <taxon>Actinomycetota</taxon>
        <taxon>Actinomycetes</taxon>
        <taxon>Streptosporangiales</taxon>
        <taxon>Streptosporangiaceae</taxon>
        <taxon>Nonomuraea</taxon>
    </lineage>
</organism>
<evidence type="ECO:0000259" key="2">
    <source>
        <dbReference type="Pfam" id="PF13354"/>
    </source>
</evidence>
<feature type="domain" description="ORF 12 gene product N-terminal" evidence="3">
    <location>
        <begin position="50"/>
        <end position="139"/>
    </location>
</feature>
<comment type="caution">
    <text evidence="4">The sequence shown here is derived from an EMBL/GenBank/DDBJ whole genome shotgun (WGS) entry which is preliminary data.</text>
</comment>
<dbReference type="Pfam" id="PF13354">
    <property type="entry name" value="Beta-lactamase2"/>
    <property type="match status" value="1"/>
</dbReference>
<dbReference type="GO" id="GO:0008800">
    <property type="term" value="F:beta-lactamase activity"/>
    <property type="evidence" value="ECO:0007669"/>
    <property type="project" value="InterPro"/>
</dbReference>
<accession>A0A931F099</accession>
<feature type="chain" id="PRO_5037244044" evidence="1">
    <location>
        <begin position="33"/>
        <end position="455"/>
    </location>
</feature>
<feature type="signal peptide" evidence="1">
    <location>
        <begin position="1"/>
        <end position="32"/>
    </location>
</feature>
<sequence>MIFSSKSARVLAAATMAATVTTCVGQATPVHATTSPSTAVTIAAAVAQEIPDTPAGAQLGWLLEAATRPPVPESELTEHFAAAFLQSVPPATLNEVLTAFKDMRLERVTQSQDSALSALVVAGGKTYELLLSVDGAGLIGGLQFREPAVPAPTPKSWAELEERLSKVAPQASFLAAEVTRGGDCRPVRAVARDRAQPLGSMFKLYVLGAVAQRIKSGAFGWDTELTIRPELKSLPSGELQDRPDNSKVTVLEAAKLMISISDNTATDLLIHKVGRKTVERTMRSWGGHDERNVPFLTTRELFVLKGAGYPRHAERYLSMSTARQRAYLEKVVAKVPRSEITPWSEPRALDTLEWFGSPTDVCQVYSGLAKLRDPRVGEVLSINDAGLGLNKDQWPTVWFKGGSEPGVLDMSHLARTPDGRTYVVTAMALNPDTDFGPQTGQELLALIRGAFTLVR</sequence>
<dbReference type="GO" id="GO:0030655">
    <property type="term" value="P:beta-lactam antibiotic catabolic process"/>
    <property type="evidence" value="ECO:0007669"/>
    <property type="project" value="InterPro"/>
</dbReference>
<dbReference type="PANTHER" id="PTHR35333">
    <property type="entry name" value="BETA-LACTAMASE"/>
    <property type="match status" value="1"/>
</dbReference>
<dbReference type="InterPro" id="IPR045155">
    <property type="entry name" value="Beta-lactam_cat"/>
</dbReference>
<dbReference type="RefSeq" id="WP_195899586.1">
    <property type="nucleotide sequence ID" value="NZ_JADOGI010000130.1"/>
</dbReference>
<dbReference type="InterPro" id="IPR040846">
    <property type="entry name" value="ORF_12_N"/>
</dbReference>
<evidence type="ECO:0000313" key="4">
    <source>
        <dbReference type="EMBL" id="MBF8190669.1"/>
    </source>
</evidence>
<dbReference type="PANTHER" id="PTHR35333:SF5">
    <property type="entry name" value="CONSERVED LIPOPROTEIN LPQF-RELATED"/>
    <property type="match status" value="1"/>
</dbReference>
<dbReference type="InterPro" id="IPR000871">
    <property type="entry name" value="Beta-lactam_class-A"/>
</dbReference>
<dbReference type="GO" id="GO:0046677">
    <property type="term" value="P:response to antibiotic"/>
    <property type="evidence" value="ECO:0007669"/>
    <property type="project" value="InterPro"/>
</dbReference>
<keyword evidence="1" id="KW-0732">Signal</keyword>
<dbReference type="Gene3D" id="3.40.710.10">
    <property type="entry name" value="DD-peptidase/beta-lactamase superfamily"/>
    <property type="match status" value="1"/>
</dbReference>
<feature type="domain" description="Beta-lactamase class A catalytic" evidence="2">
    <location>
        <begin position="190"/>
        <end position="291"/>
    </location>
</feature>
<gene>
    <name evidence="4" type="ORF">ITP53_34155</name>
</gene>
<dbReference type="Proteomes" id="UP000605361">
    <property type="component" value="Unassembled WGS sequence"/>
</dbReference>
<dbReference type="InterPro" id="IPR012338">
    <property type="entry name" value="Beta-lactam/transpept-like"/>
</dbReference>
<evidence type="ECO:0000256" key="1">
    <source>
        <dbReference type="SAM" id="SignalP"/>
    </source>
</evidence>
<dbReference type="AlphaFoldDB" id="A0A931F099"/>
<keyword evidence="4" id="KW-0378">Hydrolase</keyword>